<keyword evidence="1" id="KW-1133">Transmembrane helix</keyword>
<reference evidence="3" key="1">
    <citation type="submission" date="2025-08" db="UniProtKB">
        <authorList>
            <consortium name="RefSeq"/>
        </authorList>
    </citation>
    <scope>IDENTIFICATION</scope>
    <source>
        <tissue evidence="3">Whole sample</tissue>
    </source>
</reference>
<dbReference type="GO" id="GO:0016020">
    <property type="term" value="C:membrane"/>
    <property type="evidence" value="ECO:0007669"/>
    <property type="project" value="TreeGrafter"/>
</dbReference>
<proteinExistence type="predicted"/>
<dbReference type="OrthoDB" id="419711at2759"/>
<dbReference type="RefSeq" id="XP_022298770.1">
    <property type="nucleotide sequence ID" value="XM_022443062.1"/>
</dbReference>
<feature type="transmembrane region" description="Helical" evidence="1">
    <location>
        <begin position="262"/>
        <end position="287"/>
    </location>
</feature>
<feature type="transmembrane region" description="Helical" evidence="1">
    <location>
        <begin position="227"/>
        <end position="250"/>
    </location>
</feature>
<feature type="transmembrane region" description="Helical" evidence="1">
    <location>
        <begin position="119"/>
        <end position="138"/>
    </location>
</feature>
<evidence type="ECO:0000256" key="1">
    <source>
        <dbReference type="SAM" id="Phobius"/>
    </source>
</evidence>
<dbReference type="AlphaFoldDB" id="A0A8B8B5T1"/>
<feature type="transmembrane region" description="Helical" evidence="1">
    <location>
        <begin position="195"/>
        <end position="215"/>
    </location>
</feature>
<dbReference type="PANTHER" id="PTHR12242">
    <property type="entry name" value="OS02G0130600 PROTEIN-RELATED"/>
    <property type="match status" value="1"/>
</dbReference>
<evidence type="ECO:0000313" key="3">
    <source>
        <dbReference type="RefSeq" id="XP_022298770.1"/>
    </source>
</evidence>
<keyword evidence="1" id="KW-0812">Transmembrane</keyword>
<keyword evidence="2" id="KW-1185">Reference proteome</keyword>
<protein>
    <submittedName>
        <fullName evidence="3">Uncharacterized protein LOC111107730</fullName>
    </submittedName>
</protein>
<name>A0A8B8B5T1_CRAVI</name>
<dbReference type="Proteomes" id="UP000694844">
    <property type="component" value="Chromosome 8"/>
</dbReference>
<feature type="transmembrane region" description="Helical" evidence="1">
    <location>
        <begin position="159"/>
        <end position="183"/>
    </location>
</feature>
<feature type="transmembrane region" description="Helical" evidence="1">
    <location>
        <begin position="76"/>
        <end position="99"/>
    </location>
</feature>
<evidence type="ECO:0000313" key="2">
    <source>
        <dbReference type="Proteomes" id="UP000694844"/>
    </source>
</evidence>
<organism evidence="2 3">
    <name type="scientific">Crassostrea virginica</name>
    <name type="common">Eastern oyster</name>
    <dbReference type="NCBI Taxonomy" id="6565"/>
    <lineage>
        <taxon>Eukaryota</taxon>
        <taxon>Metazoa</taxon>
        <taxon>Spiralia</taxon>
        <taxon>Lophotrochozoa</taxon>
        <taxon>Mollusca</taxon>
        <taxon>Bivalvia</taxon>
        <taxon>Autobranchia</taxon>
        <taxon>Pteriomorphia</taxon>
        <taxon>Ostreida</taxon>
        <taxon>Ostreoidea</taxon>
        <taxon>Ostreidae</taxon>
        <taxon>Crassostrea</taxon>
    </lineage>
</organism>
<dbReference type="GeneID" id="111107730"/>
<keyword evidence="1" id="KW-0472">Membrane</keyword>
<sequence length="304" mass="34290">MEKYAKYKQPSPSSGFAHAINIYGSPACFSAAAGDSVNTSVGKMGKDIKDQFKLDQLKISNAEPRTFVLGKLVPTFFYPIWSAIWAVFHLLNFILMPYYRIDLAPYKEAWPFYLSNWTYTVLTVGAVSDCIATFYVFCKKQSLLVPIPGGLVKTPWYLQVVWVTYNITNVSALMMLFLLGSLVTDDKGDVHTDSASILVQIFSGIYVIGNIFVGSKETRILHVYQPLIFLFVYTLFFNMIPSLAIGRAIYPNMDWNNEPGFGVLWLFGIMLLIAPLVHLLVYGLYLLREFIEDKCCKKGATDLP</sequence>
<gene>
    <name evidence="3" type="primary">LOC111107730</name>
</gene>
<accession>A0A8B8B5T1</accession>
<dbReference type="KEGG" id="cvn:111107730"/>
<dbReference type="PANTHER" id="PTHR12242:SF1">
    <property type="entry name" value="MYND-TYPE DOMAIN-CONTAINING PROTEIN"/>
    <property type="match status" value="1"/>
</dbReference>